<dbReference type="Pfam" id="PF22754">
    <property type="entry name" value="bHLH-TF_ACT-like_plant"/>
    <property type="match status" value="1"/>
</dbReference>
<evidence type="ECO:0000256" key="3">
    <source>
        <dbReference type="ARBA" id="ARBA00023125"/>
    </source>
</evidence>
<name>A0A059CKE7_EUCGR</name>
<dbReference type="Gene3D" id="4.10.280.10">
    <property type="entry name" value="Helix-loop-helix DNA-binding domain"/>
    <property type="match status" value="1"/>
</dbReference>
<dbReference type="InterPro" id="IPR051358">
    <property type="entry name" value="TF_AMS/ICE1/BHLH6-like"/>
</dbReference>
<feature type="domain" description="BHLH" evidence="7">
    <location>
        <begin position="48"/>
        <end position="97"/>
    </location>
</feature>
<sequence>MESIDEEFRNYWETLMFFQSEELLHNSCVSEVISRFNGPSSPDAAALPVASKSIDLERNRRKKLNERLFALRALVPKISKMDKASIVKDAIDYIQDLREQEGKIRAEIAELESVILKKNPGFKFEGERSPPAHPKSKRKRAKLRHDISKSPDITPIEVLELRVMEAGEKSVVISLTCSNRGDAMVRLCQAFESLKLKIVAANITALPEELLKMVFIEKEEKQGKEHIQSKIQAAIAALNSHHAEPTDASMKQLMSRDI</sequence>
<feature type="compositionally biased region" description="Basic residues" evidence="6">
    <location>
        <begin position="134"/>
        <end position="143"/>
    </location>
</feature>
<dbReference type="GO" id="GO:0006355">
    <property type="term" value="P:regulation of DNA-templated transcription"/>
    <property type="evidence" value="ECO:0000318"/>
    <property type="project" value="GO_Central"/>
</dbReference>
<dbReference type="InterPro" id="IPR054502">
    <property type="entry name" value="bHLH-TF_ACT-like_plant"/>
</dbReference>
<dbReference type="PANTHER" id="PTHR31945:SF26">
    <property type="entry name" value="TRANSCRIPTION FACTOR BHLH35"/>
    <property type="match status" value="1"/>
</dbReference>
<comment type="subcellular location">
    <subcellularLocation>
        <location evidence="1">Nucleus</location>
    </subcellularLocation>
</comment>
<keyword evidence="2" id="KW-0805">Transcription regulation</keyword>
<evidence type="ECO:0000259" key="7">
    <source>
        <dbReference type="PROSITE" id="PS50888"/>
    </source>
</evidence>
<dbReference type="InterPro" id="IPR011598">
    <property type="entry name" value="bHLH_dom"/>
</dbReference>
<dbReference type="OrthoDB" id="623055at2759"/>
<dbReference type="AlphaFoldDB" id="A0A059CKE7"/>
<dbReference type="PANTHER" id="PTHR31945">
    <property type="entry name" value="TRANSCRIPTION FACTOR SCREAM2-RELATED"/>
    <property type="match status" value="1"/>
</dbReference>
<dbReference type="EMBL" id="KK198755">
    <property type="protein sequence ID" value="KCW78641.1"/>
    <property type="molecule type" value="Genomic_DNA"/>
</dbReference>
<dbReference type="SMART" id="SM00353">
    <property type="entry name" value="HLH"/>
    <property type="match status" value="1"/>
</dbReference>
<organism evidence="8">
    <name type="scientific">Eucalyptus grandis</name>
    <name type="common">Flooded gum</name>
    <dbReference type="NCBI Taxonomy" id="71139"/>
    <lineage>
        <taxon>Eukaryota</taxon>
        <taxon>Viridiplantae</taxon>
        <taxon>Streptophyta</taxon>
        <taxon>Embryophyta</taxon>
        <taxon>Tracheophyta</taxon>
        <taxon>Spermatophyta</taxon>
        <taxon>Magnoliopsida</taxon>
        <taxon>eudicotyledons</taxon>
        <taxon>Gunneridae</taxon>
        <taxon>Pentapetalae</taxon>
        <taxon>rosids</taxon>
        <taxon>malvids</taxon>
        <taxon>Myrtales</taxon>
        <taxon>Myrtaceae</taxon>
        <taxon>Myrtoideae</taxon>
        <taxon>Eucalypteae</taxon>
        <taxon>Eucalyptus</taxon>
    </lineage>
</organism>
<evidence type="ECO:0000256" key="5">
    <source>
        <dbReference type="ARBA" id="ARBA00023242"/>
    </source>
</evidence>
<dbReference type="PROSITE" id="PS50888">
    <property type="entry name" value="BHLH"/>
    <property type="match status" value="1"/>
</dbReference>
<dbReference type="eggNOG" id="ENOG502QWG4">
    <property type="taxonomic scope" value="Eukaryota"/>
</dbReference>
<dbReference type="InterPro" id="IPR036638">
    <property type="entry name" value="HLH_DNA-bd_sf"/>
</dbReference>
<accession>A0A059CKE7</accession>
<dbReference type="Pfam" id="PF00010">
    <property type="entry name" value="HLH"/>
    <property type="match status" value="1"/>
</dbReference>
<evidence type="ECO:0000256" key="2">
    <source>
        <dbReference type="ARBA" id="ARBA00023015"/>
    </source>
</evidence>
<dbReference type="KEGG" id="egr:104435920"/>
<reference evidence="8" key="1">
    <citation type="submission" date="2013-07" db="EMBL/GenBank/DDBJ databases">
        <title>The genome of Eucalyptus grandis.</title>
        <authorList>
            <person name="Schmutz J."/>
            <person name="Hayes R."/>
            <person name="Myburg A."/>
            <person name="Tuskan G."/>
            <person name="Grattapaglia D."/>
            <person name="Rokhsar D.S."/>
        </authorList>
    </citation>
    <scope>NUCLEOTIDE SEQUENCE</scope>
    <source>
        <tissue evidence="8">Leaf extractions</tissue>
    </source>
</reference>
<keyword evidence="5" id="KW-0539">Nucleus</keyword>
<dbReference type="SUPFAM" id="SSF47459">
    <property type="entry name" value="HLH, helix-loop-helix DNA-binding domain"/>
    <property type="match status" value="1"/>
</dbReference>
<protein>
    <recommendedName>
        <fullName evidence="7">BHLH domain-containing protein</fullName>
    </recommendedName>
</protein>
<dbReference type="GO" id="GO:0043565">
    <property type="term" value="F:sequence-specific DNA binding"/>
    <property type="evidence" value="ECO:0000318"/>
    <property type="project" value="GO_Central"/>
</dbReference>
<proteinExistence type="predicted"/>
<keyword evidence="4" id="KW-0804">Transcription</keyword>
<dbReference type="STRING" id="71139.A0A059CKE7"/>
<dbReference type="GO" id="GO:0046983">
    <property type="term" value="F:protein dimerization activity"/>
    <property type="evidence" value="ECO:0007669"/>
    <property type="project" value="InterPro"/>
</dbReference>
<dbReference type="GO" id="GO:0003700">
    <property type="term" value="F:DNA-binding transcription factor activity"/>
    <property type="evidence" value="ECO:0000318"/>
    <property type="project" value="GO_Central"/>
</dbReference>
<evidence type="ECO:0000313" key="8">
    <source>
        <dbReference type="EMBL" id="KCW78641.1"/>
    </source>
</evidence>
<dbReference type="Gramene" id="KCW78641">
    <property type="protein sequence ID" value="KCW78641"/>
    <property type="gene ID" value="EUGRSUZ_C00105"/>
</dbReference>
<feature type="region of interest" description="Disordered" evidence="6">
    <location>
        <begin position="122"/>
        <end position="144"/>
    </location>
</feature>
<evidence type="ECO:0000256" key="6">
    <source>
        <dbReference type="SAM" id="MobiDB-lite"/>
    </source>
</evidence>
<gene>
    <name evidence="8" type="ORF">EUGRSUZ_C00105</name>
</gene>
<evidence type="ECO:0000256" key="1">
    <source>
        <dbReference type="ARBA" id="ARBA00004123"/>
    </source>
</evidence>
<dbReference type="GO" id="GO:0005634">
    <property type="term" value="C:nucleus"/>
    <property type="evidence" value="ECO:0000318"/>
    <property type="project" value="GO_Central"/>
</dbReference>
<dbReference type="InParanoid" id="A0A059CKE7"/>
<evidence type="ECO:0000256" key="4">
    <source>
        <dbReference type="ARBA" id="ARBA00023163"/>
    </source>
</evidence>
<keyword evidence="3" id="KW-0238">DNA-binding</keyword>